<evidence type="ECO:0000313" key="9">
    <source>
        <dbReference type="EMBL" id="MEJ8851845.1"/>
    </source>
</evidence>
<dbReference type="Pfam" id="PF02586">
    <property type="entry name" value="SRAP"/>
    <property type="match status" value="1"/>
</dbReference>
<sequence length="226" mass="25894">MCNRYTPPDWVEIEREWHIGARNQPAWPLEIFPRAPGPFIRRARDDAGYSRELVVGQWGLIPWFAKESKLKYPTNNARSEELANKASYKDPWKRGQRCIIPAATFDEPNWETGKNIWWRFARADGAPWGLAGLWNIWTDKATGEQHESYTMLTLNADAHPLMNRMHKPDPKVGPDEQDKRSVVPIERGDVDQWLEGTVKEATELLRLAPVEVFAAGPMVPPANLVE</sequence>
<keyword evidence="7" id="KW-0456">Lyase</keyword>
<keyword evidence="2 8" id="KW-0645">Protease</keyword>
<accession>A0ABU8WWE4</accession>
<keyword evidence="10" id="KW-1185">Reference proteome</keyword>
<keyword evidence="5" id="KW-0190">Covalent protein-DNA linkage</keyword>
<name>A0ABU8WWE4_9BURK</name>
<evidence type="ECO:0000256" key="1">
    <source>
        <dbReference type="ARBA" id="ARBA00008136"/>
    </source>
</evidence>
<dbReference type="SUPFAM" id="SSF143081">
    <property type="entry name" value="BB1717-like"/>
    <property type="match status" value="1"/>
</dbReference>
<dbReference type="RefSeq" id="WP_340347638.1">
    <property type="nucleotide sequence ID" value="NZ_JBBKZT010000028.1"/>
</dbReference>
<evidence type="ECO:0000256" key="4">
    <source>
        <dbReference type="ARBA" id="ARBA00022801"/>
    </source>
</evidence>
<dbReference type="EC" id="3.4.-.-" evidence="8"/>
<dbReference type="Gene3D" id="3.90.1680.10">
    <property type="entry name" value="SOS response associated peptidase-like"/>
    <property type="match status" value="1"/>
</dbReference>
<dbReference type="EMBL" id="JBBKZT010000028">
    <property type="protein sequence ID" value="MEJ8851845.1"/>
    <property type="molecule type" value="Genomic_DNA"/>
</dbReference>
<evidence type="ECO:0000256" key="8">
    <source>
        <dbReference type="RuleBase" id="RU364100"/>
    </source>
</evidence>
<organism evidence="9 10">
    <name type="scientific">Variovorax rhizosphaerae</name>
    <dbReference type="NCBI Taxonomy" id="1836200"/>
    <lineage>
        <taxon>Bacteria</taxon>
        <taxon>Pseudomonadati</taxon>
        <taxon>Pseudomonadota</taxon>
        <taxon>Betaproteobacteria</taxon>
        <taxon>Burkholderiales</taxon>
        <taxon>Comamonadaceae</taxon>
        <taxon>Variovorax</taxon>
    </lineage>
</organism>
<evidence type="ECO:0000256" key="3">
    <source>
        <dbReference type="ARBA" id="ARBA00022763"/>
    </source>
</evidence>
<dbReference type="InterPro" id="IPR036590">
    <property type="entry name" value="SRAP-like"/>
</dbReference>
<dbReference type="Proteomes" id="UP001385892">
    <property type="component" value="Unassembled WGS sequence"/>
</dbReference>
<dbReference type="PANTHER" id="PTHR13604:SF0">
    <property type="entry name" value="ABASIC SITE PROCESSING PROTEIN HMCES"/>
    <property type="match status" value="1"/>
</dbReference>
<evidence type="ECO:0000256" key="5">
    <source>
        <dbReference type="ARBA" id="ARBA00023124"/>
    </source>
</evidence>
<protein>
    <recommendedName>
        <fullName evidence="8">Abasic site processing protein</fullName>
        <ecNumber evidence="8">3.4.-.-</ecNumber>
    </recommendedName>
</protein>
<keyword evidence="4 8" id="KW-0378">Hydrolase</keyword>
<keyword evidence="3" id="KW-0227">DNA damage</keyword>
<comment type="similarity">
    <text evidence="1 8">Belongs to the SOS response-associated peptidase family.</text>
</comment>
<evidence type="ECO:0000256" key="2">
    <source>
        <dbReference type="ARBA" id="ARBA00022670"/>
    </source>
</evidence>
<dbReference type="InterPro" id="IPR003738">
    <property type="entry name" value="SRAP"/>
</dbReference>
<comment type="caution">
    <text evidence="9">The sequence shown here is derived from an EMBL/GenBank/DDBJ whole genome shotgun (WGS) entry which is preliminary data.</text>
</comment>
<proteinExistence type="inferred from homology"/>
<evidence type="ECO:0000313" key="10">
    <source>
        <dbReference type="Proteomes" id="UP001385892"/>
    </source>
</evidence>
<evidence type="ECO:0000256" key="7">
    <source>
        <dbReference type="ARBA" id="ARBA00023239"/>
    </source>
</evidence>
<reference evidence="9 10" key="1">
    <citation type="submission" date="2024-03" db="EMBL/GenBank/DDBJ databases">
        <title>Novel species of the genus Variovorax.</title>
        <authorList>
            <person name="Liu Q."/>
            <person name="Xin Y.-H."/>
        </authorList>
    </citation>
    <scope>NUCLEOTIDE SEQUENCE [LARGE SCALE GENOMIC DNA]</scope>
    <source>
        <strain evidence="9 10">KACC 18900</strain>
    </source>
</reference>
<evidence type="ECO:0000256" key="6">
    <source>
        <dbReference type="ARBA" id="ARBA00023125"/>
    </source>
</evidence>
<keyword evidence="6" id="KW-0238">DNA-binding</keyword>
<gene>
    <name evidence="9" type="ORF">WKW82_34815</name>
</gene>
<dbReference type="PANTHER" id="PTHR13604">
    <property type="entry name" value="DC12-RELATED"/>
    <property type="match status" value="1"/>
</dbReference>